<keyword evidence="10" id="KW-0325">Glycoprotein</keyword>
<evidence type="ECO:0000256" key="9">
    <source>
        <dbReference type="ARBA" id="ARBA00023136"/>
    </source>
</evidence>
<comment type="similarity">
    <text evidence="2 11">Belongs to the glycosyltransferase 31 family.</text>
</comment>
<name>A0A085NNZ8_9BILA</name>
<keyword evidence="6" id="KW-0735">Signal-anchor</keyword>
<comment type="subcellular location">
    <subcellularLocation>
        <location evidence="1 11">Golgi apparatus membrane</location>
        <topology evidence="1 11">Single-pass type II membrane protein</topology>
    </subcellularLocation>
</comment>
<dbReference type="GO" id="GO:0000139">
    <property type="term" value="C:Golgi membrane"/>
    <property type="evidence" value="ECO:0007669"/>
    <property type="project" value="UniProtKB-SubCell"/>
</dbReference>
<evidence type="ECO:0000256" key="2">
    <source>
        <dbReference type="ARBA" id="ARBA00008661"/>
    </source>
</evidence>
<dbReference type="PANTHER" id="PTHR11214">
    <property type="entry name" value="BETA-1,3-N-ACETYLGLUCOSAMINYLTRANSFERASE"/>
    <property type="match status" value="1"/>
</dbReference>
<dbReference type="EC" id="2.4.1.-" evidence="11"/>
<evidence type="ECO:0000256" key="8">
    <source>
        <dbReference type="ARBA" id="ARBA00023034"/>
    </source>
</evidence>
<protein>
    <recommendedName>
        <fullName evidence="11">Hexosyltransferase</fullName>
        <ecNumber evidence="11">2.4.1.-</ecNumber>
    </recommendedName>
</protein>
<dbReference type="FunFam" id="3.90.550.50:FF:000001">
    <property type="entry name" value="Hexosyltransferase"/>
    <property type="match status" value="1"/>
</dbReference>
<accession>A0A085NNZ8</accession>
<reference evidence="12" key="1">
    <citation type="journal article" date="2014" name="Nat. Genet.">
        <title>Genome and transcriptome of the porcine whipworm Trichuris suis.</title>
        <authorList>
            <person name="Jex A.R."/>
            <person name="Nejsum P."/>
            <person name="Schwarz E.M."/>
            <person name="Hu L."/>
            <person name="Young N.D."/>
            <person name="Hall R.S."/>
            <person name="Korhonen P.K."/>
            <person name="Liao S."/>
            <person name="Thamsborg S."/>
            <person name="Xia J."/>
            <person name="Xu P."/>
            <person name="Wang S."/>
            <person name="Scheerlinck J.P."/>
            <person name="Hofmann A."/>
            <person name="Sternberg P.W."/>
            <person name="Wang J."/>
            <person name="Gasser R.B."/>
        </authorList>
    </citation>
    <scope>NUCLEOTIDE SEQUENCE [LARGE SCALE GENOMIC DNA]</scope>
    <source>
        <strain evidence="12">DCEP-RM93F</strain>
    </source>
</reference>
<evidence type="ECO:0000256" key="5">
    <source>
        <dbReference type="ARBA" id="ARBA00022692"/>
    </source>
</evidence>
<keyword evidence="9" id="KW-0472">Membrane</keyword>
<evidence type="ECO:0000256" key="1">
    <source>
        <dbReference type="ARBA" id="ARBA00004323"/>
    </source>
</evidence>
<proteinExistence type="inferred from homology"/>
<organism evidence="12">
    <name type="scientific">Trichuris suis</name>
    <name type="common">pig whipworm</name>
    <dbReference type="NCBI Taxonomy" id="68888"/>
    <lineage>
        <taxon>Eukaryota</taxon>
        <taxon>Metazoa</taxon>
        <taxon>Ecdysozoa</taxon>
        <taxon>Nematoda</taxon>
        <taxon>Enoplea</taxon>
        <taxon>Dorylaimia</taxon>
        <taxon>Trichinellida</taxon>
        <taxon>Trichuridae</taxon>
        <taxon>Trichuris</taxon>
    </lineage>
</organism>
<evidence type="ECO:0000256" key="7">
    <source>
        <dbReference type="ARBA" id="ARBA00022989"/>
    </source>
</evidence>
<evidence type="ECO:0000256" key="3">
    <source>
        <dbReference type="ARBA" id="ARBA00022676"/>
    </source>
</evidence>
<evidence type="ECO:0000256" key="4">
    <source>
        <dbReference type="ARBA" id="ARBA00022679"/>
    </source>
</evidence>
<keyword evidence="3 11" id="KW-0328">Glycosyltransferase</keyword>
<keyword evidence="5" id="KW-0812">Transmembrane</keyword>
<dbReference type="InterPro" id="IPR002659">
    <property type="entry name" value="Glyco_trans_31"/>
</dbReference>
<dbReference type="GO" id="GO:0006493">
    <property type="term" value="P:protein O-linked glycosylation"/>
    <property type="evidence" value="ECO:0007669"/>
    <property type="project" value="TreeGrafter"/>
</dbReference>
<dbReference type="Proteomes" id="UP000030758">
    <property type="component" value="Unassembled WGS sequence"/>
</dbReference>
<evidence type="ECO:0000313" key="12">
    <source>
        <dbReference type="EMBL" id="KFD71194.1"/>
    </source>
</evidence>
<dbReference type="Gene3D" id="3.90.550.50">
    <property type="match status" value="1"/>
</dbReference>
<dbReference type="Pfam" id="PF01762">
    <property type="entry name" value="Galactosyl_T"/>
    <property type="match status" value="1"/>
</dbReference>
<evidence type="ECO:0000256" key="10">
    <source>
        <dbReference type="ARBA" id="ARBA00023180"/>
    </source>
</evidence>
<dbReference type="GO" id="GO:0016758">
    <property type="term" value="F:hexosyltransferase activity"/>
    <property type="evidence" value="ECO:0007669"/>
    <property type="project" value="InterPro"/>
</dbReference>
<dbReference type="EMBL" id="KL367483">
    <property type="protein sequence ID" value="KFD71194.1"/>
    <property type="molecule type" value="Genomic_DNA"/>
</dbReference>
<keyword evidence="4" id="KW-0808">Transferase</keyword>
<dbReference type="PANTHER" id="PTHR11214:SF3">
    <property type="entry name" value="BETA-1,3-GALACTOSYLTRANSFERASE 6"/>
    <property type="match status" value="1"/>
</dbReference>
<dbReference type="AlphaFoldDB" id="A0A085NNZ8"/>
<sequence>MWANNEFYKKFQLATVFAVGEDPQHPSVQVTLQREWETYEDIIQFNFLDTYKNLTLKAISWLNWAAKYCPNASYILKLDDDMFVNIFGVMRLLRKQSVLNPSVKAFYCTVWTKMKPERNKKSKWYVSYDEFKQAVYPSYCSGSSYSLTMRAVQPLLDSVPLATFLWVDDAYITGVLANVANVQRIDIRSIYKFSDDEMNNFFDNPSIFVHLPKTMNKRYALWKKTLEFCNMANCSK</sequence>
<evidence type="ECO:0000256" key="11">
    <source>
        <dbReference type="RuleBase" id="RU363063"/>
    </source>
</evidence>
<keyword evidence="8 11" id="KW-0333">Golgi apparatus</keyword>
<gene>
    <name evidence="12" type="ORF">M514_16541</name>
</gene>
<evidence type="ECO:0000256" key="6">
    <source>
        <dbReference type="ARBA" id="ARBA00022968"/>
    </source>
</evidence>
<keyword evidence="7" id="KW-1133">Transmembrane helix</keyword>